<evidence type="ECO:0000313" key="1">
    <source>
        <dbReference type="EMBL" id="MEJ8846719.1"/>
    </source>
</evidence>
<protein>
    <submittedName>
        <fullName evidence="1">Alpha/beta hydrolase</fullName>
    </submittedName>
</protein>
<sequence>MKETPVLFGGDSSLVGLVTTPSEEGRMAPVACLMLNMGATHRVGPHRANVKLARHMSTEYGISSIRFDLAGLGDSGAPASANHYMTQVVFDLQAAMNLIETMLGIRRFIVIGLCSGSSNGMAAAMVDPRIIGILMFDSYAFPTRRSQLELTLRRALAAPTNPAVIGKSFRWLHRKFSTKAAVAAAPVNFLRAVSREETEATFHRSMTELVGRGVALFFLYTGTKHVRDRGRDQLGRFASEAYAQHIDYQFIADIDHSITTLASQRTFQAVVSEWVLRVVAGRTPAQQHRAAGSKPVTVNAPLQASVAPRLLGPVGSH</sequence>
<gene>
    <name evidence="1" type="ORF">WKW82_08665</name>
</gene>
<dbReference type="RefSeq" id="WP_340341862.1">
    <property type="nucleotide sequence ID" value="NZ_JBBKZT010000003.1"/>
</dbReference>
<keyword evidence="2" id="KW-1185">Reference proteome</keyword>
<comment type="caution">
    <text evidence="1">The sequence shown here is derived from an EMBL/GenBank/DDBJ whole genome shotgun (WGS) entry which is preliminary data.</text>
</comment>
<name>A0ABU8WHA6_9BURK</name>
<evidence type="ECO:0000313" key="2">
    <source>
        <dbReference type="Proteomes" id="UP001385892"/>
    </source>
</evidence>
<keyword evidence="1" id="KW-0378">Hydrolase</keyword>
<dbReference type="GO" id="GO:0016787">
    <property type="term" value="F:hydrolase activity"/>
    <property type="evidence" value="ECO:0007669"/>
    <property type="project" value="UniProtKB-KW"/>
</dbReference>
<proteinExistence type="predicted"/>
<dbReference type="InterPro" id="IPR029058">
    <property type="entry name" value="AB_hydrolase_fold"/>
</dbReference>
<dbReference type="Proteomes" id="UP001385892">
    <property type="component" value="Unassembled WGS sequence"/>
</dbReference>
<dbReference type="Gene3D" id="3.40.50.1820">
    <property type="entry name" value="alpha/beta hydrolase"/>
    <property type="match status" value="1"/>
</dbReference>
<reference evidence="1 2" key="1">
    <citation type="submission" date="2024-03" db="EMBL/GenBank/DDBJ databases">
        <title>Novel species of the genus Variovorax.</title>
        <authorList>
            <person name="Liu Q."/>
            <person name="Xin Y.-H."/>
        </authorList>
    </citation>
    <scope>NUCLEOTIDE SEQUENCE [LARGE SCALE GENOMIC DNA]</scope>
    <source>
        <strain evidence="1 2">KACC 18900</strain>
    </source>
</reference>
<dbReference type="SUPFAM" id="SSF53474">
    <property type="entry name" value="alpha/beta-Hydrolases"/>
    <property type="match status" value="1"/>
</dbReference>
<dbReference type="EMBL" id="JBBKZT010000003">
    <property type="protein sequence ID" value="MEJ8846719.1"/>
    <property type="molecule type" value="Genomic_DNA"/>
</dbReference>
<organism evidence="1 2">
    <name type="scientific">Variovorax rhizosphaerae</name>
    <dbReference type="NCBI Taxonomy" id="1836200"/>
    <lineage>
        <taxon>Bacteria</taxon>
        <taxon>Pseudomonadati</taxon>
        <taxon>Pseudomonadota</taxon>
        <taxon>Betaproteobacteria</taxon>
        <taxon>Burkholderiales</taxon>
        <taxon>Comamonadaceae</taxon>
        <taxon>Variovorax</taxon>
    </lineage>
</organism>
<accession>A0ABU8WHA6</accession>